<feature type="transmembrane region" description="Helical" evidence="2">
    <location>
        <begin position="311"/>
        <end position="330"/>
    </location>
</feature>
<dbReference type="GO" id="GO:0005886">
    <property type="term" value="C:plasma membrane"/>
    <property type="evidence" value="ECO:0007669"/>
    <property type="project" value="TreeGrafter"/>
</dbReference>
<dbReference type="AlphaFoldDB" id="A0AAP0RM02"/>
<evidence type="ECO:0000256" key="2">
    <source>
        <dbReference type="SAM" id="Phobius"/>
    </source>
</evidence>
<dbReference type="EMBL" id="JBBPBK010000008">
    <property type="protein sequence ID" value="KAK9280065.1"/>
    <property type="molecule type" value="Genomic_DNA"/>
</dbReference>
<dbReference type="PROSITE" id="PS51384">
    <property type="entry name" value="FAD_FR"/>
    <property type="match status" value="1"/>
</dbReference>
<keyword evidence="2" id="KW-1133">Transmembrane helix</keyword>
<dbReference type="Proteomes" id="UP001415857">
    <property type="component" value="Unassembled WGS sequence"/>
</dbReference>
<dbReference type="InterPro" id="IPR017938">
    <property type="entry name" value="Riboflavin_synthase-like_b-brl"/>
</dbReference>
<evidence type="ECO:0000313" key="4">
    <source>
        <dbReference type="EMBL" id="KAK9280065.1"/>
    </source>
</evidence>
<feature type="domain" description="FAD-binding FR-type" evidence="3">
    <location>
        <begin position="85"/>
        <end position="190"/>
    </location>
</feature>
<protein>
    <recommendedName>
        <fullName evidence="3">FAD-binding FR-type domain-containing protein</fullName>
    </recommendedName>
</protein>
<dbReference type="InterPro" id="IPR013112">
    <property type="entry name" value="FAD-bd_8"/>
</dbReference>
<dbReference type="SUPFAM" id="SSF63380">
    <property type="entry name" value="Riboflavin synthase domain-like"/>
    <property type="match status" value="1"/>
</dbReference>
<dbReference type="Pfam" id="PF08022">
    <property type="entry name" value="FAD_binding_8"/>
    <property type="match status" value="1"/>
</dbReference>
<comment type="caution">
    <text evidence="4">The sequence shown here is derived from an EMBL/GenBank/DDBJ whole genome shotgun (WGS) entry which is preliminary data.</text>
</comment>
<gene>
    <name evidence="4" type="ORF">L1049_013750</name>
</gene>
<dbReference type="InterPro" id="IPR050369">
    <property type="entry name" value="RBOH/FRE"/>
</dbReference>
<dbReference type="PANTHER" id="PTHR11972:SF41">
    <property type="entry name" value="FERRIC REDUCTION OXIDASE 2"/>
    <property type="match status" value="1"/>
</dbReference>
<keyword evidence="2" id="KW-0812">Transmembrane</keyword>
<name>A0AAP0RM02_LIQFO</name>
<evidence type="ECO:0000313" key="5">
    <source>
        <dbReference type="Proteomes" id="UP001415857"/>
    </source>
</evidence>
<reference evidence="4 5" key="1">
    <citation type="journal article" date="2024" name="Plant J.">
        <title>Genome sequences and population genomics reveal climatic adaptation and genomic divergence between two closely related sweetgum species.</title>
        <authorList>
            <person name="Xu W.Q."/>
            <person name="Ren C.Q."/>
            <person name="Zhang X.Y."/>
            <person name="Comes H.P."/>
            <person name="Liu X.H."/>
            <person name="Li Y.G."/>
            <person name="Kettle C.J."/>
            <person name="Jalonen R."/>
            <person name="Gaisberger H."/>
            <person name="Ma Y.Z."/>
            <person name="Qiu Y.X."/>
        </authorList>
    </citation>
    <scope>NUCLEOTIDE SEQUENCE [LARGE SCALE GENOMIC DNA]</scope>
    <source>
        <strain evidence="4">Hangzhou</strain>
    </source>
</reference>
<proteinExistence type="predicted"/>
<keyword evidence="2" id="KW-0472">Membrane</keyword>
<sequence>MQMLKWSKIHVANVPGEISLVAGLVMWATTIPGIRRKMFELFLDTHYFYVLFVFFFILYVGINYSCMMLPGFYLFMVDRYLRFLQSRQRVRLLSARILPYETLELNFSKSPGLSNTPTSIMFVNVPSISKLQWHPFTISSSSHLEPEQLSLVIKSEGSWFKRLYQMLSSPSLMERLDVSLEGPYGPASTHFLRHDTLVMNSSQLTMLDLLHPLSGTSSGFSNLQLQIEAYVTGEKEPTTQNSKLLQTIWFKPNASDAPISAILGPNSWLWLAAIISSSFIIFLILLGLITRYYIYPIDHNRCQIYSYSLKALLNMLIICICIAMTASATVL</sequence>
<organism evidence="4 5">
    <name type="scientific">Liquidambar formosana</name>
    <name type="common">Formosan gum</name>
    <dbReference type="NCBI Taxonomy" id="63359"/>
    <lineage>
        <taxon>Eukaryota</taxon>
        <taxon>Viridiplantae</taxon>
        <taxon>Streptophyta</taxon>
        <taxon>Embryophyta</taxon>
        <taxon>Tracheophyta</taxon>
        <taxon>Spermatophyta</taxon>
        <taxon>Magnoliopsida</taxon>
        <taxon>eudicotyledons</taxon>
        <taxon>Gunneridae</taxon>
        <taxon>Pentapetalae</taxon>
        <taxon>Saxifragales</taxon>
        <taxon>Altingiaceae</taxon>
        <taxon>Liquidambar</taxon>
    </lineage>
</organism>
<dbReference type="InterPro" id="IPR017927">
    <property type="entry name" value="FAD-bd_FR_type"/>
</dbReference>
<keyword evidence="1" id="KW-0560">Oxidoreductase</keyword>
<dbReference type="CDD" id="cd06186">
    <property type="entry name" value="NOX_Duox_like_FAD_NADP"/>
    <property type="match status" value="1"/>
</dbReference>
<accession>A0AAP0RM02</accession>
<feature type="transmembrane region" description="Helical" evidence="2">
    <location>
        <begin position="12"/>
        <end position="34"/>
    </location>
</feature>
<evidence type="ECO:0000256" key="1">
    <source>
        <dbReference type="ARBA" id="ARBA00023002"/>
    </source>
</evidence>
<keyword evidence="5" id="KW-1185">Reference proteome</keyword>
<dbReference type="GO" id="GO:0000293">
    <property type="term" value="F:ferric-chelate reductase activity"/>
    <property type="evidence" value="ECO:0007669"/>
    <property type="project" value="TreeGrafter"/>
</dbReference>
<feature type="transmembrane region" description="Helical" evidence="2">
    <location>
        <begin position="268"/>
        <end position="290"/>
    </location>
</feature>
<feature type="transmembrane region" description="Helical" evidence="2">
    <location>
        <begin position="46"/>
        <end position="76"/>
    </location>
</feature>
<evidence type="ECO:0000259" key="3">
    <source>
        <dbReference type="PROSITE" id="PS51384"/>
    </source>
</evidence>
<dbReference type="PANTHER" id="PTHR11972">
    <property type="entry name" value="NADPH OXIDASE"/>
    <property type="match status" value="1"/>
</dbReference>